<dbReference type="Proteomes" id="UP001408789">
    <property type="component" value="Unassembled WGS sequence"/>
</dbReference>
<protein>
    <submittedName>
        <fullName evidence="3">Uncharacterized protein</fullName>
    </submittedName>
</protein>
<evidence type="ECO:0000256" key="1">
    <source>
        <dbReference type="SAM" id="MobiDB-lite"/>
    </source>
</evidence>
<name>A0AAP0H2R7_9ASTR</name>
<feature type="transmembrane region" description="Helical" evidence="2">
    <location>
        <begin position="52"/>
        <end position="73"/>
    </location>
</feature>
<keyword evidence="2" id="KW-1133">Transmembrane helix</keyword>
<reference evidence="3 4" key="1">
    <citation type="submission" date="2024-04" db="EMBL/GenBank/DDBJ databases">
        <title>The reference genome of an endangered Asteraceae, Deinandra increscens subsp. villosa, native to the Central Coast of California.</title>
        <authorList>
            <person name="Guilliams M."/>
            <person name="Hasenstab-Lehman K."/>
            <person name="Meyer R."/>
            <person name="Mcevoy S."/>
        </authorList>
    </citation>
    <scope>NUCLEOTIDE SEQUENCE [LARGE SCALE GENOMIC DNA]</scope>
    <source>
        <tissue evidence="3">Leaf</tissue>
    </source>
</reference>
<organism evidence="3 4">
    <name type="scientific">Deinandra increscens subsp. villosa</name>
    <dbReference type="NCBI Taxonomy" id="3103831"/>
    <lineage>
        <taxon>Eukaryota</taxon>
        <taxon>Viridiplantae</taxon>
        <taxon>Streptophyta</taxon>
        <taxon>Embryophyta</taxon>
        <taxon>Tracheophyta</taxon>
        <taxon>Spermatophyta</taxon>
        <taxon>Magnoliopsida</taxon>
        <taxon>eudicotyledons</taxon>
        <taxon>Gunneridae</taxon>
        <taxon>Pentapetalae</taxon>
        <taxon>asterids</taxon>
        <taxon>campanulids</taxon>
        <taxon>Asterales</taxon>
        <taxon>Asteraceae</taxon>
        <taxon>Asteroideae</taxon>
        <taxon>Heliantheae alliance</taxon>
        <taxon>Madieae</taxon>
        <taxon>Madiinae</taxon>
        <taxon>Deinandra</taxon>
    </lineage>
</organism>
<evidence type="ECO:0000313" key="3">
    <source>
        <dbReference type="EMBL" id="KAK9069582.1"/>
    </source>
</evidence>
<keyword evidence="2" id="KW-0812">Transmembrane</keyword>
<evidence type="ECO:0000313" key="4">
    <source>
        <dbReference type="Proteomes" id="UP001408789"/>
    </source>
</evidence>
<proteinExistence type="predicted"/>
<gene>
    <name evidence="3" type="ORF">SSX86_011486</name>
</gene>
<evidence type="ECO:0000256" key="2">
    <source>
        <dbReference type="SAM" id="Phobius"/>
    </source>
</evidence>
<keyword evidence="4" id="KW-1185">Reference proteome</keyword>
<dbReference type="AlphaFoldDB" id="A0AAP0H2R7"/>
<accession>A0AAP0H2R7</accession>
<comment type="caution">
    <text evidence="3">The sequence shown here is derived from an EMBL/GenBank/DDBJ whole genome shotgun (WGS) entry which is preliminary data.</text>
</comment>
<sequence>MRKSKSPYEDENEEDTTVSTKSCVDLERQRRWGCGLRMETIRKKALGRRKTVGLALSYAAPVVSLLGSFLPSFTEIEKELVSVERVLKVRTNIAAAAATAVSLVVVTEFEPLWFEFSAAMAAKAAATPTTEIAAWTSALCNDSNHSYAIALVKGLRFVLQQIEVLKQEISYYSLLNALVENTVAEFNLCDSWLNFSAAVRKYMRSIIKPGMPMVDLCETLENTVRNTPSSNDIWKGSGHNSSKCTPSTTRNYGSGYGSGAGSNSTVTFAPGQRSDCQWDDRKSQILRYLHVVSTSTLFSLFHL</sequence>
<keyword evidence="2" id="KW-0472">Membrane</keyword>
<dbReference type="EMBL" id="JBCNJP010000013">
    <property type="protein sequence ID" value="KAK9069582.1"/>
    <property type="molecule type" value="Genomic_DNA"/>
</dbReference>
<feature type="region of interest" description="Disordered" evidence="1">
    <location>
        <begin position="1"/>
        <end position="20"/>
    </location>
</feature>